<dbReference type="Pfam" id="PF13655">
    <property type="entry name" value="RVT_N"/>
    <property type="match status" value="1"/>
</dbReference>
<dbReference type="InterPro" id="IPR002711">
    <property type="entry name" value="HNH"/>
</dbReference>
<keyword evidence="3" id="KW-0548">Nucleotidyltransferase</keyword>
<dbReference type="NCBIfam" id="TIGR04416">
    <property type="entry name" value="group_II_RT_mat"/>
    <property type="match status" value="1"/>
</dbReference>
<dbReference type="CDD" id="cd00085">
    <property type="entry name" value="HNHc"/>
    <property type="match status" value="1"/>
</dbReference>
<dbReference type="GO" id="GO:0008270">
    <property type="term" value="F:zinc ion binding"/>
    <property type="evidence" value="ECO:0007669"/>
    <property type="project" value="InterPro"/>
</dbReference>
<dbReference type="CDD" id="cd01651">
    <property type="entry name" value="RT_G2_intron"/>
    <property type="match status" value="1"/>
</dbReference>
<dbReference type="InterPro" id="IPR000477">
    <property type="entry name" value="RT_dom"/>
</dbReference>
<dbReference type="InterPro" id="IPR013597">
    <property type="entry name" value="Mat_intron_G2"/>
</dbReference>
<dbReference type="OrthoDB" id="136730at2"/>
<proteinExistence type="predicted"/>
<evidence type="ECO:0000313" key="4">
    <source>
        <dbReference type="Proteomes" id="UP000004508"/>
    </source>
</evidence>
<keyword evidence="3" id="KW-0808">Transferase</keyword>
<dbReference type="Pfam" id="PF08388">
    <property type="entry name" value="GIIM"/>
    <property type="match status" value="1"/>
</dbReference>
<keyword evidence="4" id="KW-1185">Reference proteome</keyword>
<dbReference type="SMART" id="SM00507">
    <property type="entry name" value="HNHc"/>
    <property type="match status" value="1"/>
</dbReference>
<dbReference type="InParanoid" id="D6TXT5"/>
<dbReference type="InterPro" id="IPR030931">
    <property type="entry name" value="Group_II_RT_mat"/>
</dbReference>
<feature type="domain" description="Reverse transcriptase" evidence="1">
    <location>
        <begin position="103"/>
        <end position="339"/>
    </location>
</feature>
<dbReference type="Pfam" id="PF01844">
    <property type="entry name" value="HNH"/>
    <property type="match status" value="1"/>
</dbReference>
<dbReference type="AlphaFoldDB" id="D6TXT5"/>
<dbReference type="eggNOG" id="COG1403">
    <property type="taxonomic scope" value="Bacteria"/>
</dbReference>
<dbReference type="InterPro" id="IPR051083">
    <property type="entry name" value="GrpII_Intron_Splice-Mob/Def"/>
</dbReference>
<comment type="caution">
    <text evidence="3">The sequence shown here is derived from an EMBL/GenBank/DDBJ whole genome shotgun (WGS) entry which is preliminary data.</text>
</comment>
<dbReference type="InterPro" id="IPR025960">
    <property type="entry name" value="RVT_N"/>
</dbReference>
<sequence>MTDTKAPRVKRKMPLDPESESWHKLPWRKFERHVYRIQKRIFRAEQRGNVRAVHKLQKLLMKSRAARMIAVRRVTQENQGKKTAGIDGIKSVHPKQRLEMADLLHPKRIRHRKPQPVRRIYIPKPGKTEKRPLGIPVMLDRAHQHLVKQALEPEWEAKFEPNSYGFRPGRSCHDAIGAIYMQINKKAKYVLDADLKGCFDNINHEALLQKLKTYPALKRVIRAWLKAGYADNGVFEETPSGTPQGGVVSPLLANIALHGMEIALTEAYRPKEGKPNFVRYADDFVVFHPTEEGIFKAKVVLEAWIKDMGLEMKPSKTRITHTLQEYQGTIGFDFLGWTVRQFPVGKTHSGKLHQRPLGFKTIIKPSKEAEKRHIAELGEIIRKNRHVSQEQLINKLNPVIRGWTNYHKTVVAAKTFQRCRRNLFQQLQEWGRRRHPNKGKRWIARKYWHVEDGAGWIFKDEKATLWSHDLTHIQRHTKVRGTASPYNGDLLYWSQRLSKHPMLSSTKGKLLQKQEGKCRWCGLLFQDGDLIEIDHITPKKEGGGEELSNKFALHRHCHDVRHAKRVAGAYDKSQIIEEPDALKGASPVLKTSGRGDPPA</sequence>
<reference evidence="3 4" key="1">
    <citation type="journal article" date="2011" name="Stand. Genomic Sci.">
        <title>Non-contiguous finished genome sequence and contextual data of the filamentous soil bacterium Ktedonobacter racemifer type strain (SOSP1-21).</title>
        <authorList>
            <person name="Chang Y.J."/>
            <person name="Land M."/>
            <person name="Hauser L."/>
            <person name="Chertkov O."/>
            <person name="Del Rio T.G."/>
            <person name="Nolan M."/>
            <person name="Copeland A."/>
            <person name="Tice H."/>
            <person name="Cheng J.F."/>
            <person name="Lucas S."/>
            <person name="Han C."/>
            <person name="Goodwin L."/>
            <person name="Pitluck S."/>
            <person name="Ivanova N."/>
            <person name="Ovchinikova G."/>
            <person name="Pati A."/>
            <person name="Chen A."/>
            <person name="Palaniappan K."/>
            <person name="Mavromatis K."/>
            <person name="Liolios K."/>
            <person name="Brettin T."/>
            <person name="Fiebig A."/>
            <person name="Rohde M."/>
            <person name="Abt B."/>
            <person name="Goker M."/>
            <person name="Detter J.C."/>
            <person name="Woyke T."/>
            <person name="Bristow J."/>
            <person name="Eisen J.A."/>
            <person name="Markowitz V."/>
            <person name="Hugenholtz P."/>
            <person name="Kyrpides N.C."/>
            <person name="Klenk H.P."/>
            <person name="Lapidus A."/>
        </authorList>
    </citation>
    <scope>NUCLEOTIDE SEQUENCE [LARGE SCALE GENOMIC DNA]</scope>
    <source>
        <strain evidence="4">DSM 44963</strain>
        <strain evidence="3">SOSP1-21</strain>
    </source>
</reference>
<dbReference type="RefSeq" id="WP_007913605.1">
    <property type="nucleotide sequence ID" value="NZ_ADVG01000003.1"/>
</dbReference>
<evidence type="ECO:0000313" key="3">
    <source>
        <dbReference type="EMBL" id="EFH83132.1"/>
    </source>
</evidence>
<name>D6TXT5_KTERA</name>
<dbReference type="GO" id="GO:0003676">
    <property type="term" value="F:nucleic acid binding"/>
    <property type="evidence" value="ECO:0007669"/>
    <property type="project" value="InterPro"/>
</dbReference>
<evidence type="ECO:0000313" key="2">
    <source>
        <dbReference type="EMBL" id="EFH80632.1"/>
    </source>
</evidence>
<dbReference type="Gene3D" id="1.10.30.50">
    <property type="match status" value="1"/>
</dbReference>
<dbReference type="STRING" id="485913.Krac_1247"/>
<dbReference type="InterPro" id="IPR043502">
    <property type="entry name" value="DNA/RNA_pol_sf"/>
</dbReference>
<protein>
    <submittedName>
        <fullName evidence="3">RNA-directed DNA polymerase (Reverse transcriptase)</fullName>
    </submittedName>
</protein>
<evidence type="ECO:0000259" key="1">
    <source>
        <dbReference type="PROSITE" id="PS50878"/>
    </source>
</evidence>
<dbReference type="EMBL" id="ADVG01000003">
    <property type="protein sequence ID" value="EFH83132.1"/>
    <property type="molecule type" value="Genomic_DNA"/>
</dbReference>
<gene>
    <name evidence="2" type="ORF">Krac_1247</name>
    <name evidence="3" type="ORF">Krac_4066</name>
</gene>
<dbReference type="SUPFAM" id="SSF56672">
    <property type="entry name" value="DNA/RNA polymerases"/>
    <property type="match status" value="1"/>
</dbReference>
<dbReference type="GO" id="GO:0004519">
    <property type="term" value="F:endonuclease activity"/>
    <property type="evidence" value="ECO:0007669"/>
    <property type="project" value="InterPro"/>
</dbReference>
<dbReference type="InterPro" id="IPR003615">
    <property type="entry name" value="HNH_nuc"/>
</dbReference>
<dbReference type="eggNOG" id="COG3344">
    <property type="taxonomic scope" value="Bacteria"/>
</dbReference>
<organism evidence="3 4">
    <name type="scientific">Ktedonobacter racemifer DSM 44963</name>
    <dbReference type="NCBI Taxonomy" id="485913"/>
    <lineage>
        <taxon>Bacteria</taxon>
        <taxon>Bacillati</taxon>
        <taxon>Chloroflexota</taxon>
        <taxon>Ktedonobacteria</taxon>
        <taxon>Ktedonobacterales</taxon>
        <taxon>Ktedonobacteraceae</taxon>
        <taxon>Ktedonobacter</taxon>
    </lineage>
</organism>
<dbReference type="PANTHER" id="PTHR34047:SF10">
    <property type="entry name" value="GROUP II INTRON-ASSOCIATED OPEN READING FRAME"/>
    <property type="match status" value="1"/>
</dbReference>
<dbReference type="GO" id="GO:0003964">
    <property type="term" value="F:RNA-directed DNA polymerase activity"/>
    <property type="evidence" value="ECO:0007669"/>
    <property type="project" value="UniProtKB-KW"/>
</dbReference>
<dbReference type="Pfam" id="PF00078">
    <property type="entry name" value="RVT_1"/>
    <property type="match status" value="1"/>
</dbReference>
<accession>D6TXT5</accession>
<keyword evidence="3" id="KW-0695">RNA-directed DNA polymerase</keyword>
<dbReference type="EMBL" id="ADVG01000005">
    <property type="protein sequence ID" value="EFH80632.1"/>
    <property type="molecule type" value="Genomic_DNA"/>
</dbReference>
<dbReference type="PANTHER" id="PTHR34047">
    <property type="entry name" value="NUCLEAR INTRON MATURASE 1, MITOCHONDRIAL-RELATED"/>
    <property type="match status" value="1"/>
</dbReference>
<dbReference type="PROSITE" id="PS50878">
    <property type="entry name" value="RT_POL"/>
    <property type="match status" value="1"/>
</dbReference>
<dbReference type="Proteomes" id="UP000004508">
    <property type="component" value="Unassembled WGS sequence"/>
</dbReference>